<dbReference type="PANTHER" id="PTHR14024:SF11">
    <property type="entry name" value="PERILIPIN-3"/>
    <property type="match status" value="1"/>
</dbReference>
<dbReference type="Proteomes" id="UP000472262">
    <property type="component" value="Unassembled WGS sequence"/>
</dbReference>
<dbReference type="InterPro" id="IPR004279">
    <property type="entry name" value="Perilipin"/>
</dbReference>
<evidence type="ECO:0000256" key="2">
    <source>
        <dbReference type="ARBA" id="ARBA00006311"/>
    </source>
</evidence>
<reference evidence="5" key="1">
    <citation type="submission" date="2025-08" db="UniProtKB">
        <authorList>
            <consortium name="Ensembl"/>
        </authorList>
    </citation>
    <scope>IDENTIFICATION</scope>
</reference>
<evidence type="ECO:0000256" key="3">
    <source>
        <dbReference type="ARBA" id="ARBA00022677"/>
    </source>
</evidence>
<feature type="compositionally biased region" description="Basic and acidic residues" evidence="4">
    <location>
        <begin position="1"/>
        <end position="13"/>
    </location>
</feature>
<feature type="compositionally biased region" description="Polar residues" evidence="4">
    <location>
        <begin position="14"/>
        <end position="24"/>
    </location>
</feature>
<keyword evidence="3" id="KW-0551">Lipid droplet</keyword>
<organism evidence="5 6">
    <name type="scientific">Sinocyclocheilus grahami</name>
    <name type="common">Dianchi golden-line fish</name>
    <name type="synonym">Barbus grahami</name>
    <dbReference type="NCBI Taxonomy" id="75366"/>
    <lineage>
        <taxon>Eukaryota</taxon>
        <taxon>Metazoa</taxon>
        <taxon>Chordata</taxon>
        <taxon>Craniata</taxon>
        <taxon>Vertebrata</taxon>
        <taxon>Euteleostomi</taxon>
        <taxon>Actinopterygii</taxon>
        <taxon>Neopterygii</taxon>
        <taxon>Teleostei</taxon>
        <taxon>Ostariophysi</taxon>
        <taxon>Cypriniformes</taxon>
        <taxon>Cyprinidae</taxon>
        <taxon>Cyprininae</taxon>
        <taxon>Sinocyclocheilus</taxon>
    </lineage>
</organism>
<sequence length="118" mass="12481">MADSGKTAEKDTEASQATQEQQSVVSRVSNLPLVSSACGAVYNAYSSTKDSVPLLKGVMEVAESGVRTLGAAASTGSRPILDRLEPQIAMVNEYAIKGLEKTLTPILLEQTRQQIGQV</sequence>
<evidence type="ECO:0000313" key="5">
    <source>
        <dbReference type="Ensembl" id="ENSSGRP00000003097.1"/>
    </source>
</evidence>
<evidence type="ECO:0000256" key="1">
    <source>
        <dbReference type="ARBA" id="ARBA00004502"/>
    </source>
</evidence>
<comment type="subcellular location">
    <subcellularLocation>
        <location evidence="1">Lipid droplet</location>
    </subcellularLocation>
</comment>
<dbReference type="GO" id="GO:0019915">
    <property type="term" value="P:lipid storage"/>
    <property type="evidence" value="ECO:0007669"/>
    <property type="project" value="TreeGrafter"/>
</dbReference>
<keyword evidence="6" id="KW-1185">Reference proteome</keyword>
<reference evidence="5" key="2">
    <citation type="submission" date="2025-09" db="UniProtKB">
        <authorList>
            <consortium name="Ensembl"/>
        </authorList>
    </citation>
    <scope>IDENTIFICATION</scope>
</reference>
<dbReference type="GO" id="GO:0005811">
    <property type="term" value="C:lipid droplet"/>
    <property type="evidence" value="ECO:0007669"/>
    <property type="project" value="UniProtKB-SubCell"/>
</dbReference>
<feature type="region of interest" description="Disordered" evidence="4">
    <location>
        <begin position="1"/>
        <end position="24"/>
    </location>
</feature>
<protein>
    <recommendedName>
        <fullName evidence="7">Perilipin</fullName>
    </recommendedName>
</protein>
<dbReference type="GO" id="GO:0010890">
    <property type="term" value="P:positive regulation of triglyceride storage"/>
    <property type="evidence" value="ECO:0007669"/>
    <property type="project" value="TreeGrafter"/>
</dbReference>
<proteinExistence type="inferred from homology"/>
<dbReference type="Ensembl" id="ENSSGRT00000003374.1">
    <property type="protein sequence ID" value="ENSSGRP00000003097.1"/>
    <property type="gene ID" value="ENSSGRG00000001959.1"/>
</dbReference>
<evidence type="ECO:0000313" key="6">
    <source>
        <dbReference type="Proteomes" id="UP000472262"/>
    </source>
</evidence>
<evidence type="ECO:0000256" key="4">
    <source>
        <dbReference type="SAM" id="MobiDB-lite"/>
    </source>
</evidence>
<dbReference type="PANTHER" id="PTHR14024">
    <property type="entry name" value="PERILIPIN"/>
    <property type="match status" value="1"/>
</dbReference>
<dbReference type="GO" id="GO:0005829">
    <property type="term" value="C:cytosol"/>
    <property type="evidence" value="ECO:0007669"/>
    <property type="project" value="TreeGrafter"/>
</dbReference>
<dbReference type="Pfam" id="PF03036">
    <property type="entry name" value="Perilipin"/>
    <property type="match status" value="1"/>
</dbReference>
<name>A0A672JYH4_SINGR</name>
<dbReference type="InParanoid" id="A0A672JYH4"/>
<dbReference type="OMA" id="AKEYACR"/>
<evidence type="ECO:0008006" key="7">
    <source>
        <dbReference type="Google" id="ProtNLM"/>
    </source>
</evidence>
<accession>A0A672JYH4</accession>
<comment type="similarity">
    <text evidence="2">Belongs to the perilipin family.</text>
</comment>
<dbReference type="AlphaFoldDB" id="A0A672JYH4"/>